<evidence type="ECO:0000256" key="1">
    <source>
        <dbReference type="ARBA" id="ARBA00007806"/>
    </source>
</evidence>
<dbReference type="InterPro" id="IPR000322">
    <property type="entry name" value="Glyco_hydro_31_TIM"/>
</dbReference>
<reference evidence="4" key="1">
    <citation type="submission" date="2018-06" db="EMBL/GenBank/DDBJ databases">
        <authorList>
            <consortium name="Pathogen Informatics"/>
            <person name="Doyle S."/>
        </authorList>
    </citation>
    <scope>NUCLEOTIDE SEQUENCE</scope>
    <source>
        <strain evidence="4">NCTC13307</strain>
    </source>
</reference>
<accession>A0A381KLQ9</accession>
<dbReference type="InterPro" id="IPR017853">
    <property type="entry name" value="GH"/>
</dbReference>
<comment type="similarity">
    <text evidence="1 2">Belongs to the glycosyl hydrolase 31 family.</text>
</comment>
<evidence type="ECO:0000259" key="3">
    <source>
        <dbReference type="Pfam" id="PF01055"/>
    </source>
</evidence>
<name>A0A381KLQ9_CLODI</name>
<dbReference type="InterPro" id="IPR051816">
    <property type="entry name" value="Glycosyl_Hydrolase_31"/>
</dbReference>
<dbReference type="SUPFAM" id="SSF51445">
    <property type="entry name" value="(Trans)glycosidases"/>
    <property type="match status" value="1"/>
</dbReference>
<dbReference type="Gene3D" id="3.20.20.80">
    <property type="entry name" value="Glycosidases"/>
    <property type="match status" value="1"/>
</dbReference>
<dbReference type="PANTHER" id="PTHR43863:SF2">
    <property type="entry name" value="MALTASE-GLUCOAMYLASE"/>
    <property type="match status" value="1"/>
</dbReference>
<dbReference type="AlphaFoldDB" id="A0A381KLQ9"/>
<dbReference type="GO" id="GO:0005975">
    <property type="term" value="P:carbohydrate metabolic process"/>
    <property type="evidence" value="ECO:0007669"/>
    <property type="project" value="InterPro"/>
</dbReference>
<organism evidence="4">
    <name type="scientific">Clostridioides difficile</name>
    <name type="common">Peptoclostridium difficile</name>
    <dbReference type="NCBI Taxonomy" id="1496"/>
    <lineage>
        <taxon>Bacteria</taxon>
        <taxon>Bacillati</taxon>
        <taxon>Bacillota</taxon>
        <taxon>Clostridia</taxon>
        <taxon>Peptostreptococcales</taxon>
        <taxon>Peptostreptococcaceae</taxon>
        <taxon>Clostridioides</taxon>
    </lineage>
</organism>
<evidence type="ECO:0000256" key="2">
    <source>
        <dbReference type="RuleBase" id="RU361185"/>
    </source>
</evidence>
<dbReference type="EMBL" id="UFWD01000002">
    <property type="protein sequence ID" value="SUY82710.1"/>
    <property type="molecule type" value="Genomic_DNA"/>
</dbReference>
<protein>
    <submittedName>
        <fullName evidence="4">Glycosyl hydrolase</fullName>
    </submittedName>
</protein>
<feature type="domain" description="Glycoside hydrolase family 31 TIM barrel" evidence="3">
    <location>
        <begin position="37"/>
        <end position="183"/>
    </location>
</feature>
<gene>
    <name evidence="4" type="ORF">NCTC13307_03816</name>
</gene>
<dbReference type="Pfam" id="PF01055">
    <property type="entry name" value="Glyco_hydro_31_2nd"/>
    <property type="match status" value="1"/>
</dbReference>
<dbReference type="GO" id="GO:0004553">
    <property type="term" value="F:hydrolase activity, hydrolyzing O-glycosyl compounds"/>
    <property type="evidence" value="ECO:0007669"/>
    <property type="project" value="InterPro"/>
</dbReference>
<dbReference type="PANTHER" id="PTHR43863">
    <property type="entry name" value="HYDROLASE, PUTATIVE (AFU_ORTHOLOGUE AFUA_1G03140)-RELATED"/>
    <property type="match status" value="1"/>
</dbReference>
<keyword evidence="2 4" id="KW-0378">Hydrolase</keyword>
<evidence type="ECO:0000313" key="4">
    <source>
        <dbReference type="EMBL" id="SUY82710.1"/>
    </source>
</evidence>
<sequence>MTEWKMFSTNFIDYWITCGESPKELNKNYSQVTGTVPMMPENLLGLWQSKLRYRTSEEVLDVVKEYSKRGIKLSSIAIDYFHWPKQGEYKFDLDYWKNPKELVKKLKEEYSVEPIVSVWPTVQSDAENYNDYLENGYLVNVNRGVRMTMQIQGNTVFVDMTNENAREYVWDRIDKNYNNLGLTIIG</sequence>
<keyword evidence="2" id="KW-0326">Glycosidase</keyword>
<proteinExistence type="inferred from homology"/>